<evidence type="ECO:0000313" key="1">
    <source>
        <dbReference type="EMBL" id="KKN17870.1"/>
    </source>
</evidence>
<organism evidence="1">
    <name type="scientific">marine sediment metagenome</name>
    <dbReference type="NCBI Taxonomy" id="412755"/>
    <lineage>
        <taxon>unclassified sequences</taxon>
        <taxon>metagenomes</taxon>
        <taxon>ecological metagenomes</taxon>
    </lineage>
</organism>
<accession>A0A0F9NEC6</accession>
<comment type="caution">
    <text evidence="1">The sequence shown here is derived from an EMBL/GenBank/DDBJ whole genome shotgun (WGS) entry which is preliminary data.</text>
</comment>
<protein>
    <submittedName>
        <fullName evidence="1">Uncharacterized protein</fullName>
    </submittedName>
</protein>
<reference evidence="1" key="1">
    <citation type="journal article" date="2015" name="Nature">
        <title>Complex archaea that bridge the gap between prokaryotes and eukaryotes.</title>
        <authorList>
            <person name="Spang A."/>
            <person name="Saw J.H."/>
            <person name="Jorgensen S.L."/>
            <person name="Zaremba-Niedzwiedzka K."/>
            <person name="Martijn J."/>
            <person name="Lind A.E."/>
            <person name="van Eijk R."/>
            <person name="Schleper C."/>
            <person name="Guy L."/>
            <person name="Ettema T.J."/>
        </authorList>
    </citation>
    <scope>NUCLEOTIDE SEQUENCE</scope>
</reference>
<sequence>MSISGQSGVGGIYLFNDFCGPELPVEGTGVYVDVNYAGIHSGPFKVTGDIVESDTGLITISKANGYARISGNNENGKGVFVGTEVVLSPVLNGTIVVECRLELVALTTRSIFVGLMGTNADDVAEPITSTGTAITKVVPSLGFILDSQITDGTRWHMPYLLASDSTQVTTDVDSSQVAVAAESDILRLEVDNNGAARWYINGKLEQTVGAGLAATTTTLMSGGVGCWGTTGTAANADVDYLLVKANRDWTR</sequence>
<gene>
    <name evidence="1" type="ORF">LCGC14_0961490</name>
</gene>
<dbReference type="EMBL" id="LAZR01003481">
    <property type="protein sequence ID" value="KKN17870.1"/>
    <property type="molecule type" value="Genomic_DNA"/>
</dbReference>
<name>A0A0F9NEC6_9ZZZZ</name>
<dbReference type="AlphaFoldDB" id="A0A0F9NEC6"/>
<proteinExistence type="predicted"/>